<evidence type="ECO:0000256" key="7">
    <source>
        <dbReference type="SAM" id="MobiDB-lite"/>
    </source>
</evidence>
<dbReference type="GO" id="GO:0016987">
    <property type="term" value="F:sigma factor activity"/>
    <property type="evidence" value="ECO:0007669"/>
    <property type="project" value="UniProtKB-KW"/>
</dbReference>
<dbReference type="InterPro" id="IPR032710">
    <property type="entry name" value="NTF2-like_dom_sf"/>
</dbReference>
<dbReference type="GO" id="GO:0006352">
    <property type="term" value="P:DNA-templated transcription initiation"/>
    <property type="evidence" value="ECO:0007669"/>
    <property type="project" value="InterPro"/>
</dbReference>
<dbReference type="InterPro" id="IPR014284">
    <property type="entry name" value="RNA_pol_sigma-70_dom"/>
</dbReference>
<dbReference type="InterPro" id="IPR052704">
    <property type="entry name" value="ECF_Sigma-70_Domain"/>
</dbReference>
<proteinExistence type="inferred from homology"/>
<dbReference type="InterPro" id="IPR013249">
    <property type="entry name" value="RNA_pol_sigma70_r4_t2"/>
</dbReference>
<dbReference type="Gene3D" id="1.10.1740.10">
    <property type="match status" value="1"/>
</dbReference>
<evidence type="ECO:0000313" key="10">
    <source>
        <dbReference type="EMBL" id="CQD15453.1"/>
    </source>
</evidence>
<organism evidence="10 11">
    <name type="scientific">Mycobacterium lentiflavum</name>
    <dbReference type="NCBI Taxonomy" id="141349"/>
    <lineage>
        <taxon>Bacteria</taxon>
        <taxon>Bacillati</taxon>
        <taxon>Actinomycetota</taxon>
        <taxon>Actinomycetes</taxon>
        <taxon>Mycobacteriales</taxon>
        <taxon>Mycobacteriaceae</taxon>
        <taxon>Mycobacterium</taxon>
        <taxon>Mycobacterium simiae complex</taxon>
    </lineage>
</organism>
<dbReference type="STRING" id="141349.BN1232_03306"/>
<sequence length="335" mass="36040">MNATENLVNLADLAQRFDADRQHLRAVAFRLLGSTADADDAVQSAWLKASRADGIGDVGNLTGWFTTITAHEAFDHLRARKRRAEQPVADAHEFDRLAATTSASADEDALLADSVGTAMLVVLDRLSPAQRVAFVLHDLFAVPFETIGDVLDRSPTAAKKLASRARSRLHGGSPAQPRHLAGHLEIVEAFLTASRGGDIATLLELLAPDVVRRVDRVLVPDDVAVELRGARQVAEETRRFAQRARAGVVMLIDGAPGIVIASRGRAQVLLRLGIGADNRIHTIDITADGGSPRPAVFALPQWPSQTYPSPIRYQGHGTRPAGASATGRERKHDAR</sequence>
<dbReference type="EMBL" id="CTEE01000001">
    <property type="protein sequence ID" value="CQD15453.1"/>
    <property type="molecule type" value="Genomic_DNA"/>
</dbReference>
<dbReference type="Gene3D" id="3.10.450.50">
    <property type="match status" value="1"/>
</dbReference>
<keyword evidence="3" id="KW-0805">Transcription regulation</keyword>
<evidence type="ECO:0000256" key="4">
    <source>
        <dbReference type="ARBA" id="ARBA00023082"/>
    </source>
</evidence>
<evidence type="ECO:0000313" key="11">
    <source>
        <dbReference type="Proteomes" id="UP000199251"/>
    </source>
</evidence>
<dbReference type="AlphaFoldDB" id="A0A0E3WCP7"/>
<dbReference type="SUPFAM" id="SSF54427">
    <property type="entry name" value="NTF2-like"/>
    <property type="match status" value="1"/>
</dbReference>
<dbReference type="InterPro" id="IPR036388">
    <property type="entry name" value="WH-like_DNA-bd_sf"/>
</dbReference>
<comment type="subunit">
    <text evidence="2">Interacts transiently with the RNA polymerase catalytic core formed by RpoA, RpoB, RpoC and RpoZ (2 alpha, 1 beta, 1 beta' and 1 omega subunit) to form the RNA polymerase holoenzyme that can initiate transcription.</text>
</comment>
<evidence type="ECO:0000259" key="8">
    <source>
        <dbReference type="Pfam" id="PF04542"/>
    </source>
</evidence>
<evidence type="ECO:0000256" key="3">
    <source>
        <dbReference type="ARBA" id="ARBA00023015"/>
    </source>
</evidence>
<dbReference type="Pfam" id="PF04542">
    <property type="entry name" value="Sigma70_r2"/>
    <property type="match status" value="1"/>
</dbReference>
<gene>
    <name evidence="10" type="ORF">BN1232_03306</name>
</gene>
<dbReference type="InterPro" id="IPR013325">
    <property type="entry name" value="RNA_pol_sigma_r2"/>
</dbReference>
<dbReference type="RefSeq" id="WP_090603062.1">
    <property type="nucleotide sequence ID" value="NZ_CTEE01000001.1"/>
</dbReference>
<dbReference type="NCBIfam" id="TIGR02937">
    <property type="entry name" value="sigma70-ECF"/>
    <property type="match status" value="1"/>
</dbReference>
<dbReference type="SUPFAM" id="SSF88659">
    <property type="entry name" value="Sigma3 and sigma4 domains of RNA polymerase sigma factors"/>
    <property type="match status" value="1"/>
</dbReference>
<protein>
    <submittedName>
        <fullName evidence="10">RNA polymerase sigma factor</fullName>
    </submittedName>
</protein>
<evidence type="ECO:0000256" key="1">
    <source>
        <dbReference type="ARBA" id="ARBA00010641"/>
    </source>
</evidence>
<keyword evidence="6" id="KW-0804">Transcription</keyword>
<keyword evidence="5" id="KW-0238">DNA-binding</keyword>
<keyword evidence="4" id="KW-0731">Sigma factor</keyword>
<reference evidence="10 11" key="1">
    <citation type="submission" date="2015-03" db="EMBL/GenBank/DDBJ databases">
        <authorList>
            <person name="Urmite Genomes"/>
        </authorList>
    </citation>
    <scope>NUCLEOTIDE SEQUENCE [LARGE SCALE GENOMIC DNA]</scope>
    <source>
        <strain evidence="10 11">CSUR P1491</strain>
    </source>
</reference>
<accession>A0A0E3WCP7</accession>
<dbReference type="GO" id="GO:0003677">
    <property type="term" value="F:DNA binding"/>
    <property type="evidence" value="ECO:0007669"/>
    <property type="project" value="UniProtKB-KW"/>
</dbReference>
<comment type="similarity">
    <text evidence="1">Belongs to the sigma-70 factor family. ECF subfamily.</text>
</comment>
<feature type="domain" description="RNA polymerase sigma-70 region 2" evidence="8">
    <location>
        <begin position="20"/>
        <end position="83"/>
    </location>
</feature>
<dbReference type="PANTHER" id="PTHR30173">
    <property type="entry name" value="SIGMA 19 FACTOR"/>
    <property type="match status" value="1"/>
</dbReference>
<name>A0A0E3WCP7_MYCLN</name>
<dbReference type="Gene3D" id="1.10.10.10">
    <property type="entry name" value="Winged helix-like DNA-binding domain superfamily/Winged helix DNA-binding domain"/>
    <property type="match status" value="1"/>
</dbReference>
<feature type="domain" description="RNA polymerase sigma factor 70 region 4 type 2" evidence="9">
    <location>
        <begin position="120"/>
        <end position="169"/>
    </location>
</feature>
<evidence type="ECO:0000259" key="9">
    <source>
        <dbReference type="Pfam" id="PF08281"/>
    </source>
</evidence>
<feature type="region of interest" description="Disordered" evidence="7">
    <location>
        <begin position="307"/>
        <end position="335"/>
    </location>
</feature>
<dbReference type="SUPFAM" id="SSF88946">
    <property type="entry name" value="Sigma2 domain of RNA polymerase sigma factors"/>
    <property type="match status" value="1"/>
</dbReference>
<dbReference type="Pfam" id="PF08281">
    <property type="entry name" value="Sigma70_r4_2"/>
    <property type="match status" value="1"/>
</dbReference>
<dbReference type="InterPro" id="IPR007627">
    <property type="entry name" value="RNA_pol_sigma70_r2"/>
</dbReference>
<dbReference type="InterPro" id="IPR013324">
    <property type="entry name" value="RNA_pol_sigma_r3/r4-like"/>
</dbReference>
<dbReference type="OrthoDB" id="3211555at2"/>
<evidence type="ECO:0000256" key="6">
    <source>
        <dbReference type="ARBA" id="ARBA00023163"/>
    </source>
</evidence>
<evidence type="ECO:0000256" key="5">
    <source>
        <dbReference type="ARBA" id="ARBA00023125"/>
    </source>
</evidence>
<dbReference type="PANTHER" id="PTHR30173:SF43">
    <property type="entry name" value="ECF RNA POLYMERASE SIGMA FACTOR SIGI-RELATED"/>
    <property type="match status" value="1"/>
</dbReference>
<dbReference type="Proteomes" id="UP000199251">
    <property type="component" value="Unassembled WGS sequence"/>
</dbReference>
<evidence type="ECO:0000256" key="2">
    <source>
        <dbReference type="ARBA" id="ARBA00011344"/>
    </source>
</evidence>